<comment type="caution">
    <text evidence="1">The sequence shown here is derived from an EMBL/GenBank/DDBJ whole genome shotgun (WGS) entry which is preliminary data.</text>
</comment>
<gene>
    <name evidence="1" type="ORF">CJOHNSTONI_LOCUS7405</name>
</gene>
<organism evidence="1 2">
    <name type="scientific">Cercopithifilaria johnstoni</name>
    <dbReference type="NCBI Taxonomy" id="2874296"/>
    <lineage>
        <taxon>Eukaryota</taxon>
        <taxon>Metazoa</taxon>
        <taxon>Ecdysozoa</taxon>
        <taxon>Nematoda</taxon>
        <taxon>Chromadorea</taxon>
        <taxon>Rhabditida</taxon>
        <taxon>Spirurina</taxon>
        <taxon>Spiruromorpha</taxon>
        <taxon>Filarioidea</taxon>
        <taxon>Onchocercidae</taxon>
        <taxon>Cercopithifilaria</taxon>
    </lineage>
</organism>
<reference evidence="1" key="1">
    <citation type="submission" date="2021-09" db="EMBL/GenBank/DDBJ databases">
        <authorList>
            <consortium name="Pathogen Informatics"/>
        </authorList>
    </citation>
    <scope>NUCLEOTIDE SEQUENCE</scope>
</reference>
<accession>A0A8J2MRJ3</accession>
<sequence length="115" mass="12953">MERNKVLVEAGQNIVLERQLVTRRDVGDQIMVWKAGDMIPEDVDNMVSKEVIAAKNEDMKEFDEIIVPEDSDMISIKGDMLSNENMIAVENMISVKSTSGSINDITLDDCDMEEE</sequence>
<evidence type="ECO:0000313" key="1">
    <source>
        <dbReference type="EMBL" id="CAG9537609.1"/>
    </source>
</evidence>
<dbReference type="Proteomes" id="UP000746747">
    <property type="component" value="Unassembled WGS sequence"/>
</dbReference>
<protein>
    <submittedName>
        <fullName evidence="1">Uncharacterized protein</fullName>
    </submittedName>
</protein>
<keyword evidence="2" id="KW-1185">Reference proteome</keyword>
<evidence type="ECO:0000313" key="2">
    <source>
        <dbReference type="Proteomes" id="UP000746747"/>
    </source>
</evidence>
<dbReference type="EMBL" id="CAKAEH010001564">
    <property type="protein sequence ID" value="CAG9537609.1"/>
    <property type="molecule type" value="Genomic_DNA"/>
</dbReference>
<name>A0A8J2MRJ3_9BILA</name>
<proteinExistence type="predicted"/>
<dbReference type="AlphaFoldDB" id="A0A8J2MRJ3"/>